<feature type="signal peptide" evidence="2">
    <location>
        <begin position="1"/>
        <end position="23"/>
    </location>
</feature>
<dbReference type="EMBL" id="LR536452">
    <property type="protein sequence ID" value="VFU17537.1"/>
    <property type="molecule type" value="Genomic_DNA"/>
</dbReference>
<name>A0A4U8Z7I7_METTU</name>
<dbReference type="AlphaFoldDB" id="A0A4U8Z7I7"/>
<evidence type="ECO:0000256" key="2">
    <source>
        <dbReference type="SAM" id="SignalP"/>
    </source>
</evidence>
<protein>
    <submittedName>
        <fullName evidence="3">Uncharacterized protein</fullName>
    </submittedName>
</protein>
<evidence type="ECO:0000313" key="3">
    <source>
        <dbReference type="EMBL" id="VFU17537.1"/>
    </source>
</evidence>
<dbReference type="Proteomes" id="UP000294360">
    <property type="component" value="Plasmid 3"/>
</dbReference>
<proteinExistence type="predicted"/>
<keyword evidence="2" id="KW-0732">Signal</keyword>
<gene>
    <name evidence="3" type="ORF">MTUNDRAET4_0091</name>
</gene>
<evidence type="ECO:0000256" key="1">
    <source>
        <dbReference type="SAM" id="MobiDB-lite"/>
    </source>
</evidence>
<accession>A0A4U8Z7I7</accession>
<dbReference type="OrthoDB" id="8452299at2"/>
<keyword evidence="3" id="KW-0614">Plasmid</keyword>
<feature type="chain" id="PRO_5020202656" evidence="2">
    <location>
        <begin position="24"/>
        <end position="135"/>
    </location>
</feature>
<dbReference type="KEGG" id="mtun:MTUNDRAET4_0091.2"/>
<dbReference type="RefSeq" id="WP_134493337.1">
    <property type="nucleotide sequence ID" value="NZ_CP139087.1"/>
</dbReference>
<reference evidence="3 4" key="1">
    <citation type="submission" date="2019-03" db="EMBL/GenBank/DDBJ databases">
        <authorList>
            <person name="Kox A.R. M."/>
        </authorList>
    </citation>
    <scope>NUCLEOTIDE SEQUENCE [LARGE SCALE GENOMIC DNA]</scope>
    <source>
        <strain evidence="3">MTUNDRAET4 annotated genome</strain>
        <plasmid evidence="4">3</plasmid>
    </source>
</reference>
<organism evidence="3 4">
    <name type="scientific">Methylocella tundrae</name>
    <dbReference type="NCBI Taxonomy" id="227605"/>
    <lineage>
        <taxon>Bacteria</taxon>
        <taxon>Pseudomonadati</taxon>
        <taxon>Pseudomonadota</taxon>
        <taxon>Alphaproteobacteria</taxon>
        <taxon>Hyphomicrobiales</taxon>
        <taxon>Beijerinckiaceae</taxon>
        <taxon>Methylocella</taxon>
    </lineage>
</organism>
<evidence type="ECO:0000313" key="4">
    <source>
        <dbReference type="Proteomes" id="UP000294360"/>
    </source>
</evidence>
<geneLocation type="plasmid" evidence="3 4">
    <name>3</name>
</geneLocation>
<feature type="region of interest" description="Disordered" evidence="1">
    <location>
        <begin position="73"/>
        <end position="93"/>
    </location>
</feature>
<feature type="compositionally biased region" description="Polar residues" evidence="1">
    <location>
        <begin position="76"/>
        <end position="88"/>
    </location>
</feature>
<sequence>MLLRMLKSAVGLFLIGMSGTAFALEPCHKGVPGISIIGGPYSKLPDNVAKLYGDKIKKDPLVVIEGSSVMVPPTISPDSESSNPNGTLKEQGWHNLKKAQRPLKIVCRYADKAVTVPLPDSVDSCVFSPGHVICE</sequence>